<dbReference type="STRING" id="416943.SAMN05445871_6249"/>
<keyword evidence="2" id="KW-1134">Transmembrane beta strand</keyword>
<dbReference type="PANTHER" id="PTHR30203">
    <property type="entry name" value="OUTER MEMBRANE CATION EFFLUX PROTEIN"/>
    <property type="match status" value="1"/>
</dbReference>
<dbReference type="PANTHER" id="PTHR30203:SF25">
    <property type="entry name" value="OUTER MEMBRANE PROTEIN-RELATED"/>
    <property type="match status" value="1"/>
</dbReference>
<evidence type="ECO:0000256" key="2">
    <source>
        <dbReference type="RuleBase" id="RU362097"/>
    </source>
</evidence>
<comment type="subcellular location">
    <subcellularLocation>
        <location evidence="2">Cell membrane</location>
        <topology evidence="2">Lipid-anchor</topology>
    </subcellularLocation>
</comment>
<keyword evidence="4" id="KW-1185">Reference proteome</keyword>
<keyword evidence="2" id="KW-0812">Transmembrane</keyword>
<keyword evidence="2 3" id="KW-0449">Lipoprotein</keyword>
<dbReference type="InterPro" id="IPR010131">
    <property type="entry name" value="MdtP/NodT-like"/>
</dbReference>
<dbReference type="RefSeq" id="WP_167627173.1">
    <property type="nucleotide sequence ID" value="NZ_FNSR01000003.1"/>
</dbReference>
<dbReference type="Pfam" id="PF02321">
    <property type="entry name" value="OEP"/>
    <property type="match status" value="2"/>
</dbReference>
<accession>A0A1H7F2I1</accession>
<keyword evidence="2" id="KW-0472">Membrane</keyword>
<dbReference type="SUPFAM" id="SSF56954">
    <property type="entry name" value="Outer membrane efflux proteins (OEP)"/>
    <property type="match status" value="1"/>
</dbReference>
<evidence type="ECO:0000313" key="4">
    <source>
        <dbReference type="Proteomes" id="UP000199120"/>
    </source>
</evidence>
<dbReference type="EMBL" id="FOAJ01000001">
    <property type="protein sequence ID" value="SEK18220.1"/>
    <property type="molecule type" value="Genomic_DNA"/>
</dbReference>
<dbReference type="GO" id="GO:0015562">
    <property type="term" value="F:efflux transmembrane transporter activity"/>
    <property type="evidence" value="ECO:0007669"/>
    <property type="project" value="InterPro"/>
</dbReference>
<evidence type="ECO:0000256" key="1">
    <source>
        <dbReference type="ARBA" id="ARBA00007613"/>
    </source>
</evidence>
<comment type="similarity">
    <text evidence="1 2">Belongs to the outer membrane factor (OMF) (TC 1.B.17) family.</text>
</comment>
<keyword evidence="2" id="KW-0564">Palmitate</keyword>
<protein>
    <submittedName>
        <fullName evidence="3">Efflux transporter, outer membrane factor (OMF) lipoprotein, NodT family</fullName>
    </submittedName>
</protein>
<dbReference type="Gene3D" id="1.20.1600.10">
    <property type="entry name" value="Outer membrane efflux proteins (OEP)"/>
    <property type="match status" value="1"/>
</dbReference>
<dbReference type="AlphaFoldDB" id="A0A1H7F2I1"/>
<name>A0A1H7F2I1_9BURK</name>
<sequence length="480" mass="51174">MLAALLVSGCYRPLRLDSAQPLPPKFAEADAAQAATPVESDAQLAEWWTLYHDGTLTQLVTLALAQNHDIRLAATRLDEARATIVAARSQLFPMVGAGVEGLRYHGGETELELQQLLGVNDLTVQMWRVGVQAQWEVDVFGRNRARLAATRSLATAAAGDAQAVRLAVASAVADLYVTYRALVRQRALLAQSEAIARDFVAIAGRSYTAGVVLSTSINVAQAALAQVGARQQEIDAAITQARLGLENLCAQQPGAFGDLLAGDAGLPAALPAIGPGQPVDLMMRRPDLIAAEARLRASIAQSDVARLNYWPTFSLSALLARNGLDLAGQAIGPSTFWLFGAGAALPLIDFGARRSQIELSDARANQALQAYERTALAALYDVERALARLNRQTAQRRMRDAEVAERETALHKVTRRLAVGDAGRAEVDDARVALLESRSAQVRDQAAEVQAQVALFRAMGGGWRIDDPGSGAPAAARADR</sequence>
<dbReference type="Proteomes" id="UP000199120">
    <property type="component" value="Unassembled WGS sequence"/>
</dbReference>
<proteinExistence type="inferred from homology"/>
<dbReference type="NCBIfam" id="TIGR01845">
    <property type="entry name" value="outer_NodT"/>
    <property type="match status" value="1"/>
</dbReference>
<dbReference type="InterPro" id="IPR003423">
    <property type="entry name" value="OMP_efflux"/>
</dbReference>
<dbReference type="GO" id="GO:0005886">
    <property type="term" value="C:plasma membrane"/>
    <property type="evidence" value="ECO:0007669"/>
    <property type="project" value="UniProtKB-SubCell"/>
</dbReference>
<dbReference type="Gene3D" id="2.20.200.10">
    <property type="entry name" value="Outer membrane efflux proteins (OEP)"/>
    <property type="match status" value="1"/>
</dbReference>
<gene>
    <name evidence="3" type="ORF">SAMN05192542_10117</name>
</gene>
<organism evidence="3 4">
    <name type="scientific">Paraburkholderia caballeronis</name>
    <dbReference type="NCBI Taxonomy" id="416943"/>
    <lineage>
        <taxon>Bacteria</taxon>
        <taxon>Pseudomonadati</taxon>
        <taxon>Pseudomonadota</taxon>
        <taxon>Betaproteobacteria</taxon>
        <taxon>Burkholderiales</taxon>
        <taxon>Burkholderiaceae</taxon>
        <taxon>Paraburkholderia</taxon>
    </lineage>
</organism>
<reference evidence="4" key="1">
    <citation type="submission" date="2016-10" db="EMBL/GenBank/DDBJ databases">
        <authorList>
            <person name="Varghese N."/>
            <person name="Submissions S."/>
        </authorList>
    </citation>
    <scope>NUCLEOTIDE SEQUENCE [LARGE SCALE GENOMIC DNA]</scope>
    <source>
        <strain evidence="4">LMG 26416</strain>
    </source>
</reference>
<evidence type="ECO:0000313" key="3">
    <source>
        <dbReference type="EMBL" id="SEK18220.1"/>
    </source>
</evidence>